<feature type="compositionally biased region" description="Acidic residues" evidence="1">
    <location>
        <begin position="149"/>
        <end position="168"/>
    </location>
</feature>
<evidence type="ECO:0000313" key="2">
    <source>
        <dbReference type="EMBL" id="EPQ56378.1"/>
    </source>
</evidence>
<dbReference type="EMBL" id="KB469300">
    <property type="protein sequence ID" value="EPQ56378.1"/>
    <property type="molecule type" value="Genomic_DNA"/>
</dbReference>
<dbReference type="OrthoDB" id="2758165at2759"/>
<proteinExistence type="predicted"/>
<feature type="region of interest" description="Disordered" evidence="1">
    <location>
        <begin position="139"/>
        <end position="168"/>
    </location>
</feature>
<gene>
    <name evidence="2" type="ORF">GLOTRDRAFT_92854</name>
</gene>
<feature type="compositionally biased region" description="Polar residues" evidence="1">
    <location>
        <begin position="685"/>
        <end position="695"/>
    </location>
</feature>
<dbReference type="Proteomes" id="UP000030669">
    <property type="component" value="Unassembled WGS sequence"/>
</dbReference>
<feature type="region of interest" description="Disordered" evidence="1">
    <location>
        <begin position="659"/>
        <end position="757"/>
    </location>
</feature>
<organism evidence="2 3">
    <name type="scientific">Gloeophyllum trabeum (strain ATCC 11539 / FP-39264 / Madison 617)</name>
    <name type="common">Brown rot fungus</name>
    <dbReference type="NCBI Taxonomy" id="670483"/>
    <lineage>
        <taxon>Eukaryota</taxon>
        <taxon>Fungi</taxon>
        <taxon>Dikarya</taxon>
        <taxon>Basidiomycota</taxon>
        <taxon>Agaricomycotina</taxon>
        <taxon>Agaricomycetes</taxon>
        <taxon>Gloeophyllales</taxon>
        <taxon>Gloeophyllaceae</taxon>
        <taxon>Gloeophyllum</taxon>
    </lineage>
</organism>
<evidence type="ECO:0000313" key="3">
    <source>
        <dbReference type="Proteomes" id="UP000030669"/>
    </source>
</evidence>
<keyword evidence="3" id="KW-1185">Reference proteome</keyword>
<dbReference type="AlphaFoldDB" id="S7QAH1"/>
<sequence length="894" mass="98682">MTESSEFTNGLPWPVRQLLDPQQARLPAWMKNEDLSSYYTDTREFYLARVVSADAATFAPDDRFSLEEETLLRELFALVLRQAMVIQGYNGEYCNHKIMYPEVLVMLSIILCKCFPLETHEHQRVELVVSRIGVVDQRDSTRLGPDDHDAPDDLADAEESGQDSDVEDEEVSCITGITHYRGLQQLLYLKSPDPQGPTDACVAHSSNIRLLLTSALYHRLSVGTCGPLIGLAYEKKSPVVHIYIAWLKEAVEEGNDLPDIHIRPPTPFNLSDPLSALTLALLLYRSASLSERSSADKVLPWRADFCPRGILDDPQLSHTDYSSREAITLWAEAVFEATVPQLRVPTSNKGGQRDAPERAQGAGKAAQESDSQSTSTSTARSSQSAAKGLPKANTHLKAVLLRLDRLNHECLAGKLIHAIKYPFHGGSQLPQRLSVSPALLPSNCRFAGLCTIPKESIYSIAPVWFTGPEPMIFQTIRRHICTEQEQLLAELLDGYAWYSSCFIGYMTPGVESIIQRSLHGVFQVVQAVHLIGPVNANEDKAEDEKLTLVQNEATYRFHWDQLIQTIVERAAMDCVGYSKETKLKYSEYSAPQSYPVPGGYDGYLAYKWHNDVMSDRSEMEPAAAQEEPRSGTADGILYLTIDDIFPAKDVADAVSIWTPSIAPDSSKDDDDVADTWSNETEEQPGRTSYGGSVFNSGPRRPINPSTRAEYEPSTGIKPLADRPPPTAASGSRTSSGAPSQGDASGTQDSRAKRESSRMRKAIFTRALGSIGVLSSAWNEVKTTHVPFGGGRTTTHHATKVDLRNPLDALNVTTFVAYVMAEHAQRLRDLFKSLDSANQDYLLDKDLTPLTKARSLTVDDGYWHKPQSPKQAKARAAPLLAAVTEQSEPENSDSN</sequence>
<protein>
    <submittedName>
        <fullName evidence="2">Uncharacterized protein</fullName>
    </submittedName>
</protein>
<dbReference type="HOGENOM" id="CLU_323390_0_0_1"/>
<feature type="compositionally biased region" description="Basic and acidic residues" evidence="1">
    <location>
        <begin position="139"/>
        <end position="148"/>
    </location>
</feature>
<dbReference type="eggNOG" id="ENOG502SK75">
    <property type="taxonomic scope" value="Eukaryota"/>
</dbReference>
<dbReference type="KEGG" id="gtr:GLOTRDRAFT_92854"/>
<feature type="region of interest" description="Disordered" evidence="1">
    <location>
        <begin position="342"/>
        <end position="389"/>
    </location>
</feature>
<evidence type="ECO:0000256" key="1">
    <source>
        <dbReference type="SAM" id="MobiDB-lite"/>
    </source>
</evidence>
<accession>S7QAH1</accession>
<dbReference type="OMA" id="VHNEATH"/>
<dbReference type="GeneID" id="19309421"/>
<reference evidence="2 3" key="1">
    <citation type="journal article" date="2012" name="Science">
        <title>The Paleozoic origin of enzymatic lignin decomposition reconstructed from 31 fungal genomes.</title>
        <authorList>
            <person name="Floudas D."/>
            <person name="Binder M."/>
            <person name="Riley R."/>
            <person name="Barry K."/>
            <person name="Blanchette R.A."/>
            <person name="Henrissat B."/>
            <person name="Martinez A.T."/>
            <person name="Otillar R."/>
            <person name="Spatafora J.W."/>
            <person name="Yadav J.S."/>
            <person name="Aerts A."/>
            <person name="Benoit I."/>
            <person name="Boyd A."/>
            <person name="Carlson A."/>
            <person name="Copeland A."/>
            <person name="Coutinho P.M."/>
            <person name="de Vries R.P."/>
            <person name="Ferreira P."/>
            <person name="Findley K."/>
            <person name="Foster B."/>
            <person name="Gaskell J."/>
            <person name="Glotzer D."/>
            <person name="Gorecki P."/>
            <person name="Heitman J."/>
            <person name="Hesse C."/>
            <person name="Hori C."/>
            <person name="Igarashi K."/>
            <person name="Jurgens J.A."/>
            <person name="Kallen N."/>
            <person name="Kersten P."/>
            <person name="Kohler A."/>
            <person name="Kuees U."/>
            <person name="Kumar T.K.A."/>
            <person name="Kuo A."/>
            <person name="LaButti K."/>
            <person name="Larrondo L.F."/>
            <person name="Lindquist E."/>
            <person name="Ling A."/>
            <person name="Lombard V."/>
            <person name="Lucas S."/>
            <person name="Lundell T."/>
            <person name="Martin R."/>
            <person name="McLaughlin D.J."/>
            <person name="Morgenstern I."/>
            <person name="Morin E."/>
            <person name="Murat C."/>
            <person name="Nagy L.G."/>
            <person name="Nolan M."/>
            <person name="Ohm R.A."/>
            <person name="Patyshakuliyeva A."/>
            <person name="Rokas A."/>
            <person name="Ruiz-Duenas F.J."/>
            <person name="Sabat G."/>
            <person name="Salamov A."/>
            <person name="Samejima M."/>
            <person name="Schmutz J."/>
            <person name="Slot J.C."/>
            <person name="St John F."/>
            <person name="Stenlid J."/>
            <person name="Sun H."/>
            <person name="Sun S."/>
            <person name="Syed K."/>
            <person name="Tsang A."/>
            <person name="Wiebenga A."/>
            <person name="Young D."/>
            <person name="Pisabarro A."/>
            <person name="Eastwood D.C."/>
            <person name="Martin F."/>
            <person name="Cullen D."/>
            <person name="Grigoriev I.V."/>
            <person name="Hibbett D.S."/>
        </authorList>
    </citation>
    <scope>NUCLEOTIDE SEQUENCE [LARGE SCALE GENOMIC DNA]</scope>
    <source>
        <strain evidence="2 3">ATCC 11539</strain>
    </source>
</reference>
<feature type="compositionally biased region" description="Low complexity" evidence="1">
    <location>
        <begin position="727"/>
        <end position="739"/>
    </location>
</feature>
<dbReference type="RefSeq" id="XP_007865120.1">
    <property type="nucleotide sequence ID" value="XM_007866929.1"/>
</dbReference>
<name>S7QAH1_GLOTA</name>
<feature type="compositionally biased region" description="Low complexity" evidence="1">
    <location>
        <begin position="365"/>
        <end position="386"/>
    </location>
</feature>